<dbReference type="Proteomes" id="UP000053060">
    <property type="component" value="Unassembled WGS sequence"/>
</dbReference>
<reference evidence="2" key="1">
    <citation type="submission" date="2015-01" db="EMBL/GenBank/DDBJ databases">
        <title>Draft genome sequence of Rhodococcus pyridinivorans strain KG-16, a hydrocarbon-degrading bacterium.</title>
        <authorList>
            <person name="Aggarwal R.K."/>
            <person name="Dawar C."/>
        </authorList>
    </citation>
    <scope>NUCLEOTIDE SEQUENCE [LARGE SCALE GENOMIC DNA]</scope>
    <source>
        <strain evidence="2">KG-16</strain>
    </source>
</reference>
<dbReference type="AlphaFoldDB" id="A0A0V9UJF6"/>
<organism evidence="1 2">
    <name type="scientific">Rhodococcus pyridinivorans KG-16</name>
    <dbReference type="NCBI Taxonomy" id="1441730"/>
    <lineage>
        <taxon>Bacteria</taxon>
        <taxon>Bacillati</taxon>
        <taxon>Actinomycetota</taxon>
        <taxon>Actinomycetes</taxon>
        <taxon>Mycobacteriales</taxon>
        <taxon>Nocardiaceae</taxon>
        <taxon>Rhodococcus</taxon>
    </lineage>
</organism>
<proteinExistence type="predicted"/>
<accession>A0A0V9UJF6</accession>
<gene>
    <name evidence="1" type="ORF">Z045_13085</name>
</gene>
<sequence>MSLDTRVFGDPTSCYACADSLATLATGVNDRLKSARDGRTESEFEFRSPAGDAFRTTLDRIITGTTEAADQIDVIAAALRAFADGLATARSRMSQAEATAAEAGIPVEFGVGIGEPLDVDSNSYDIAPQVLRAKQIAAYEASAGLVAEGRAAETGAHSALAEALRGPTTILKDAEAQWGWLVLHTVGGYLATAVSELSKWGDLAEARGANLARLRELAAEAARLGDPYPETTAARAVRAFQGGADDAARFAAENSRLLAGIGDNKFVHLFGKNVDSLLPEGSALSKLGSKIPVAGLLFTAAQTSSDVINAETTGDAVKAVAKDVGGFVAGTVATELILASAAGGPVTLLAVGAGVGVAFGVGEVIEHWDDISGAVGSAARWAGNLF</sequence>
<evidence type="ECO:0000313" key="1">
    <source>
        <dbReference type="EMBL" id="KSZ58136.1"/>
    </source>
</evidence>
<reference evidence="1 2" key="2">
    <citation type="journal article" date="2016" name="Genome Announc.">
        <title>Draft Genome Sequence of a Versatile Hydrocarbon-Degrading Bacterium, Rhodococcus pyridinivorans Strain KG-16, Collected from Oil Fields in India.</title>
        <authorList>
            <person name="Aggarwal R.K."/>
            <person name="Dawar C."/>
            <person name="Phanindranath R."/>
            <person name="Mutnuri L."/>
            <person name="Dayal A.M."/>
        </authorList>
    </citation>
    <scope>NUCLEOTIDE SEQUENCE [LARGE SCALE GENOMIC DNA]</scope>
    <source>
        <strain evidence="1 2">KG-16</strain>
    </source>
</reference>
<dbReference type="RefSeq" id="WP_060652257.1">
    <property type="nucleotide sequence ID" value="NZ_AZXY01000006.1"/>
</dbReference>
<protein>
    <submittedName>
        <fullName evidence="1">Uncharacterized protein</fullName>
    </submittedName>
</protein>
<name>A0A0V9UJF6_9NOCA</name>
<dbReference type="EMBL" id="AZXY01000006">
    <property type="protein sequence ID" value="KSZ58136.1"/>
    <property type="molecule type" value="Genomic_DNA"/>
</dbReference>
<dbReference type="PATRIC" id="fig|1441730.3.peg.2717"/>
<comment type="caution">
    <text evidence="1">The sequence shown here is derived from an EMBL/GenBank/DDBJ whole genome shotgun (WGS) entry which is preliminary data.</text>
</comment>
<evidence type="ECO:0000313" key="2">
    <source>
        <dbReference type="Proteomes" id="UP000053060"/>
    </source>
</evidence>